<organism evidence="1">
    <name type="scientific">freshwater metagenome</name>
    <dbReference type="NCBI Taxonomy" id="449393"/>
    <lineage>
        <taxon>unclassified sequences</taxon>
        <taxon>metagenomes</taxon>
        <taxon>ecological metagenomes</taxon>
    </lineage>
</organism>
<protein>
    <submittedName>
        <fullName evidence="1">Unannotated protein</fullName>
    </submittedName>
</protein>
<accession>A0A6J7INU6</accession>
<sequence length="91" mass="9237">MPTVPTVPAVVLAVAPAMALARAIIGVLAVDVLPAVVGVGGDPSWGVAALRGRGIEWLVGHRALLTNSFDTPGGYPCIGHGYHPGVYEAIL</sequence>
<dbReference type="EMBL" id="CAFBMQ010000395">
    <property type="protein sequence ID" value="CAB4932639.1"/>
    <property type="molecule type" value="Genomic_DNA"/>
</dbReference>
<proteinExistence type="predicted"/>
<reference evidence="1" key="1">
    <citation type="submission" date="2020-05" db="EMBL/GenBank/DDBJ databases">
        <authorList>
            <person name="Chiriac C."/>
            <person name="Salcher M."/>
            <person name="Ghai R."/>
            <person name="Kavagutti S V."/>
        </authorList>
    </citation>
    <scope>NUCLEOTIDE SEQUENCE</scope>
</reference>
<name>A0A6J7INU6_9ZZZZ</name>
<gene>
    <name evidence="1" type="ORF">UFOPK3609_02019</name>
</gene>
<dbReference type="AlphaFoldDB" id="A0A6J7INU6"/>
<evidence type="ECO:0000313" key="1">
    <source>
        <dbReference type="EMBL" id="CAB4932639.1"/>
    </source>
</evidence>